<feature type="compositionally biased region" description="Basic and acidic residues" evidence="1">
    <location>
        <begin position="26"/>
        <end position="40"/>
    </location>
</feature>
<comment type="caution">
    <text evidence="3">The sequence shown here is derived from an EMBL/GenBank/DDBJ whole genome shotgun (WGS) entry which is preliminary data.</text>
</comment>
<feature type="compositionally biased region" description="Basic and acidic residues" evidence="1">
    <location>
        <begin position="47"/>
        <end position="56"/>
    </location>
</feature>
<gene>
    <name evidence="3" type="ORF">ACFQJ7_04665</name>
</gene>
<dbReference type="Proteomes" id="UP001596414">
    <property type="component" value="Unassembled WGS sequence"/>
</dbReference>
<dbReference type="InterPro" id="IPR043902">
    <property type="entry name" value="DUF5786"/>
</dbReference>
<dbReference type="EMBL" id="JBHSZQ010000004">
    <property type="protein sequence ID" value="MFC7125331.1"/>
    <property type="molecule type" value="Genomic_DNA"/>
</dbReference>
<proteinExistence type="predicted"/>
<evidence type="ECO:0000313" key="3">
    <source>
        <dbReference type="EMBL" id="MFC7125331.1"/>
    </source>
</evidence>
<protein>
    <submittedName>
        <fullName evidence="3">DUF5786 family protein</fullName>
    </submittedName>
</protein>
<reference evidence="3 4" key="1">
    <citation type="journal article" date="2014" name="Int. J. Syst. Evol. Microbiol.">
        <title>Complete genome sequence of Corynebacterium casei LMG S-19264T (=DSM 44701T), isolated from a smear-ripened cheese.</title>
        <authorList>
            <consortium name="US DOE Joint Genome Institute (JGI-PGF)"/>
            <person name="Walter F."/>
            <person name="Albersmeier A."/>
            <person name="Kalinowski J."/>
            <person name="Ruckert C."/>
        </authorList>
    </citation>
    <scope>NUCLEOTIDE SEQUENCE [LARGE SCALE GENOMIC DNA]</scope>
    <source>
        <strain evidence="3 4">CGMCC 4.7215</strain>
    </source>
</reference>
<feature type="domain" description="DUF5786" evidence="2">
    <location>
        <begin position="3"/>
        <end position="55"/>
    </location>
</feature>
<feature type="region of interest" description="Disordered" evidence="1">
    <location>
        <begin position="1"/>
        <end position="63"/>
    </location>
</feature>
<evidence type="ECO:0000313" key="4">
    <source>
        <dbReference type="Proteomes" id="UP001596414"/>
    </source>
</evidence>
<organism evidence="3 4">
    <name type="scientific">Halovenus rubra</name>
    <dbReference type="NCBI Taxonomy" id="869890"/>
    <lineage>
        <taxon>Archaea</taxon>
        <taxon>Methanobacteriati</taxon>
        <taxon>Methanobacteriota</taxon>
        <taxon>Stenosarchaea group</taxon>
        <taxon>Halobacteria</taxon>
        <taxon>Halobacteriales</taxon>
        <taxon>Haloarculaceae</taxon>
        <taxon>Halovenus</taxon>
    </lineage>
</organism>
<evidence type="ECO:0000259" key="2">
    <source>
        <dbReference type="Pfam" id="PF19099"/>
    </source>
</evidence>
<name>A0ABD5X681_9EURY</name>
<dbReference type="Pfam" id="PF19099">
    <property type="entry name" value="DUF5786"/>
    <property type="match status" value="1"/>
</dbReference>
<feature type="compositionally biased region" description="Acidic residues" evidence="1">
    <location>
        <begin position="7"/>
        <end position="22"/>
    </location>
</feature>
<dbReference type="RefSeq" id="WP_267636325.1">
    <property type="nucleotide sequence ID" value="NZ_JAODIY010000004.1"/>
</dbReference>
<sequence>MGFGSYDESEQETQERDEDENAEAVSVHENEHDGEVKFESDMSTEGLVDKLDKIKDTDDEDDD</sequence>
<evidence type="ECO:0000256" key="1">
    <source>
        <dbReference type="SAM" id="MobiDB-lite"/>
    </source>
</evidence>
<dbReference type="AlphaFoldDB" id="A0ABD5X681"/>
<accession>A0ABD5X681</accession>